<dbReference type="InterPro" id="IPR011104">
    <property type="entry name" value="Hpr_kin/Pase_C"/>
</dbReference>
<dbReference type="SUPFAM" id="SSF53795">
    <property type="entry name" value="PEP carboxykinase-like"/>
    <property type="match status" value="1"/>
</dbReference>
<dbReference type="GO" id="GO:0005524">
    <property type="term" value="F:ATP binding"/>
    <property type="evidence" value="ECO:0007669"/>
    <property type="project" value="InterPro"/>
</dbReference>
<organism evidence="2 3">
    <name type="scientific">Psychromarinibacter sediminicola</name>
    <dbReference type="NCBI Taxonomy" id="3033385"/>
    <lineage>
        <taxon>Bacteria</taxon>
        <taxon>Pseudomonadati</taxon>
        <taxon>Pseudomonadota</taxon>
        <taxon>Alphaproteobacteria</taxon>
        <taxon>Rhodobacterales</taxon>
        <taxon>Paracoccaceae</taxon>
        <taxon>Psychromarinibacter</taxon>
    </lineage>
</organism>
<proteinExistence type="predicted"/>
<dbReference type="GO" id="GO:0006109">
    <property type="term" value="P:regulation of carbohydrate metabolic process"/>
    <property type="evidence" value="ECO:0007669"/>
    <property type="project" value="InterPro"/>
</dbReference>
<accession>A0AAE3NSG6</accession>
<dbReference type="RefSeq" id="WP_275566950.1">
    <property type="nucleotide sequence ID" value="NZ_JARGYC010000018.1"/>
</dbReference>
<comment type="caution">
    <text evidence="2">The sequence shown here is derived from an EMBL/GenBank/DDBJ whole genome shotgun (WGS) entry which is preliminary data.</text>
</comment>
<protein>
    <submittedName>
        <fullName evidence="2">HPr kinase/phosphatase C-terminal domain-containing protein</fullName>
    </submittedName>
</protein>
<sequence length="137" mass="14390">MLIHASCVALDGRAVLIRGAAGSGKSGLALQLMALGAALVADDRTEITLHDGWPVAACPAAIRGRIEARGLGLLAADPAPPAVVRLVVDLDRVETDRLPPERHTDLLGVPLPLFHKVESLHFAPAILQYLRAGPAMM</sequence>
<evidence type="ECO:0000313" key="3">
    <source>
        <dbReference type="Proteomes" id="UP001220964"/>
    </source>
</evidence>
<dbReference type="GO" id="GO:0000155">
    <property type="term" value="F:phosphorelay sensor kinase activity"/>
    <property type="evidence" value="ECO:0007669"/>
    <property type="project" value="InterPro"/>
</dbReference>
<feature type="domain" description="HPr kinase/phosphorylase C-terminal" evidence="1">
    <location>
        <begin position="3"/>
        <end position="75"/>
    </location>
</feature>
<gene>
    <name evidence="2" type="ORF">P1J78_08710</name>
</gene>
<dbReference type="Proteomes" id="UP001220964">
    <property type="component" value="Unassembled WGS sequence"/>
</dbReference>
<dbReference type="Pfam" id="PF07475">
    <property type="entry name" value="Hpr_kinase_C"/>
    <property type="match status" value="1"/>
</dbReference>
<evidence type="ECO:0000259" key="1">
    <source>
        <dbReference type="Pfam" id="PF07475"/>
    </source>
</evidence>
<evidence type="ECO:0000313" key="2">
    <source>
        <dbReference type="EMBL" id="MDF0600809.1"/>
    </source>
</evidence>
<dbReference type="InterPro" id="IPR027417">
    <property type="entry name" value="P-loop_NTPase"/>
</dbReference>
<keyword evidence="2" id="KW-0418">Kinase</keyword>
<dbReference type="EMBL" id="JARGYC010000018">
    <property type="protein sequence ID" value="MDF0600809.1"/>
    <property type="molecule type" value="Genomic_DNA"/>
</dbReference>
<reference evidence="2" key="1">
    <citation type="submission" date="2023-03" db="EMBL/GenBank/DDBJ databases">
        <title>Multiphase analysis and comparison of six strains from genera Psychromarinibacter, Lutimaribacter, and Maritimibacter, including a novel species: Psychromarinibacter sediminicola sp. nov.</title>
        <authorList>
            <person name="Wang Y.-H."/>
            <person name="Ye M.-Q."/>
            <person name="Du Z.-J."/>
        </authorList>
    </citation>
    <scope>NUCLEOTIDE SEQUENCE</scope>
    <source>
        <strain evidence="2">C21-152</strain>
    </source>
</reference>
<keyword evidence="2" id="KW-0808">Transferase</keyword>
<dbReference type="AlphaFoldDB" id="A0AAE3NSG6"/>
<keyword evidence="3" id="KW-1185">Reference proteome</keyword>
<dbReference type="Gene3D" id="3.40.50.300">
    <property type="entry name" value="P-loop containing nucleotide triphosphate hydrolases"/>
    <property type="match status" value="1"/>
</dbReference>
<dbReference type="CDD" id="cd01918">
    <property type="entry name" value="HprK_C"/>
    <property type="match status" value="1"/>
</dbReference>
<name>A0AAE3NSG6_9RHOB</name>